<dbReference type="AlphaFoldDB" id="A0A1G6K5W4"/>
<keyword evidence="2" id="KW-1185">Reference proteome</keyword>
<dbReference type="STRING" id="1236220.SAMN04488112_10582"/>
<dbReference type="RefSeq" id="WP_218119235.1">
    <property type="nucleotide sequence ID" value="NZ_FMZA01000005.1"/>
</dbReference>
<name>A0A1G6K5W4_9BACL</name>
<sequence>MLHGLRNGHRWSDRFLKVVVDEWGSGHVYVIYANNSNQVRTRSFDGDQVTFIGRNDGTAGTQHVADWTDQVHEKVQILQKEHGLSQRFNIIAHSQGGLVARKYIYDHPHTVAGLVTLGTPHHGSPLAKDFAFFAKYVVGGEKAQSNLKPIWVEKFNRRYPVEGASLFHGGNVYTIRGDADGYDTWGVSGENFAGWHVLFAKYQTDSDGLVPTESAYI</sequence>
<dbReference type="EMBL" id="FMZA01000005">
    <property type="protein sequence ID" value="SDC26268.1"/>
    <property type="molecule type" value="Genomic_DNA"/>
</dbReference>
<protein>
    <submittedName>
        <fullName evidence="1">PGAP1-like protein</fullName>
    </submittedName>
</protein>
<proteinExistence type="predicted"/>
<dbReference type="Gene3D" id="3.40.50.1820">
    <property type="entry name" value="alpha/beta hydrolase"/>
    <property type="match status" value="1"/>
</dbReference>
<dbReference type="SUPFAM" id="SSF53474">
    <property type="entry name" value="alpha/beta-Hydrolases"/>
    <property type="match status" value="1"/>
</dbReference>
<evidence type="ECO:0000313" key="1">
    <source>
        <dbReference type="EMBL" id="SDC26268.1"/>
    </source>
</evidence>
<gene>
    <name evidence="1" type="ORF">SAMN04488112_10582</name>
</gene>
<organism evidence="1 2">
    <name type="scientific">Melghirimyces thermohalophilus</name>
    <dbReference type="NCBI Taxonomy" id="1236220"/>
    <lineage>
        <taxon>Bacteria</taxon>
        <taxon>Bacillati</taxon>
        <taxon>Bacillota</taxon>
        <taxon>Bacilli</taxon>
        <taxon>Bacillales</taxon>
        <taxon>Thermoactinomycetaceae</taxon>
        <taxon>Melghirimyces</taxon>
    </lineage>
</organism>
<dbReference type="Pfam" id="PF02089">
    <property type="entry name" value="Palm_thioest"/>
    <property type="match status" value="1"/>
</dbReference>
<dbReference type="InterPro" id="IPR029058">
    <property type="entry name" value="AB_hydrolase_fold"/>
</dbReference>
<reference evidence="1 2" key="1">
    <citation type="submission" date="2016-10" db="EMBL/GenBank/DDBJ databases">
        <authorList>
            <person name="de Groot N.N."/>
        </authorList>
    </citation>
    <scope>NUCLEOTIDE SEQUENCE [LARGE SCALE GENOMIC DNA]</scope>
    <source>
        <strain evidence="1 2">DSM 45514</strain>
    </source>
</reference>
<accession>A0A1G6K5W4</accession>
<dbReference type="Proteomes" id="UP000199387">
    <property type="component" value="Unassembled WGS sequence"/>
</dbReference>
<evidence type="ECO:0000313" key="2">
    <source>
        <dbReference type="Proteomes" id="UP000199387"/>
    </source>
</evidence>